<feature type="domain" description="SLH" evidence="2">
    <location>
        <begin position="141"/>
        <end position="204"/>
    </location>
</feature>
<keyword evidence="4" id="KW-1185">Reference proteome</keyword>
<feature type="domain" description="SLH" evidence="2">
    <location>
        <begin position="81"/>
        <end position="140"/>
    </location>
</feature>
<gene>
    <name evidence="3" type="ORF">IQ236_16645</name>
</gene>
<evidence type="ECO:0000259" key="2">
    <source>
        <dbReference type="PROSITE" id="PS51272"/>
    </source>
</evidence>
<reference evidence="3 4" key="1">
    <citation type="submission" date="2020-10" db="EMBL/GenBank/DDBJ databases">
        <authorList>
            <person name="Castelo-Branco R."/>
            <person name="Eusebio N."/>
            <person name="Adriana R."/>
            <person name="Vieira A."/>
            <person name="Brugerolle De Fraissinette N."/>
            <person name="Rezende De Castro R."/>
            <person name="Schneider M.P."/>
            <person name="Vasconcelos V."/>
            <person name="Leao P.N."/>
        </authorList>
    </citation>
    <scope>NUCLEOTIDE SEQUENCE [LARGE SCALE GENOMIC DNA]</scope>
    <source>
        <strain evidence="3 4">LEGE 06226</strain>
    </source>
</reference>
<evidence type="ECO:0000256" key="1">
    <source>
        <dbReference type="SAM" id="MobiDB-lite"/>
    </source>
</evidence>
<organism evidence="3 4">
    <name type="scientific">Planktothrix mougeotii LEGE 06226</name>
    <dbReference type="NCBI Taxonomy" id="1828728"/>
    <lineage>
        <taxon>Bacteria</taxon>
        <taxon>Bacillati</taxon>
        <taxon>Cyanobacteriota</taxon>
        <taxon>Cyanophyceae</taxon>
        <taxon>Oscillatoriophycideae</taxon>
        <taxon>Oscillatoriales</taxon>
        <taxon>Microcoleaceae</taxon>
        <taxon>Planktothrix</taxon>
    </lineage>
</organism>
<evidence type="ECO:0000313" key="3">
    <source>
        <dbReference type="EMBL" id="MBE9144833.1"/>
    </source>
</evidence>
<dbReference type="InterPro" id="IPR001119">
    <property type="entry name" value="SLH_dom"/>
</dbReference>
<feature type="non-terminal residue" evidence="3">
    <location>
        <position position="1"/>
    </location>
</feature>
<accession>A0ABR9UEE9</accession>
<feature type="domain" description="SLH" evidence="2">
    <location>
        <begin position="17"/>
        <end position="80"/>
    </location>
</feature>
<comment type="caution">
    <text evidence="3">The sequence shown here is derived from an EMBL/GenBank/DDBJ whole genome shotgun (WGS) entry which is preliminary data.</text>
</comment>
<sequence>PTPAPSPGPTPTPTPAPGGAKFNDIASHWARPFIERLADMGIISGFPDGSFKPDATLTRAQHAAMLMKAFTLTPIREPIAFTDVPADFWGKEAIDKANRAGFLSGYPDKTFRPNQNLTRSQAIVSLVNGLKLTGGTSNSLSVYTDRAQIPAFAVNAMITATELNMVVNYPKKEVFNPLKDVTRGEIAAIFYQTLVAVNRAQAIDSPYIV</sequence>
<feature type="region of interest" description="Disordered" evidence="1">
    <location>
        <begin position="1"/>
        <end position="22"/>
    </location>
</feature>
<dbReference type="PANTHER" id="PTHR43308:SF1">
    <property type="entry name" value="OUTER MEMBRANE PROTEIN ALPHA"/>
    <property type="match status" value="1"/>
</dbReference>
<dbReference type="InterPro" id="IPR051465">
    <property type="entry name" value="Cell_Envelope_Struct_Comp"/>
</dbReference>
<dbReference type="RefSeq" id="WP_193870332.1">
    <property type="nucleotide sequence ID" value="NZ_JADEWU010000041.1"/>
</dbReference>
<protein>
    <submittedName>
        <fullName evidence="3">S-layer homology domain-containing protein</fullName>
    </submittedName>
</protein>
<feature type="compositionally biased region" description="Pro residues" evidence="1">
    <location>
        <begin position="1"/>
        <end position="16"/>
    </location>
</feature>
<dbReference type="Pfam" id="PF00395">
    <property type="entry name" value="SLH"/>
    <property type="match status" value="3"/>
</dbReference>
<dbReference type="PROSITE" id="PS51272">
    <property type="entry name" value="SLH"/>
    <property type="match status" value="3"/>
</dbReference>
<dbReference type="PANTHER" id="PTHR43308">
    <property type="entry name" value="OUTER MEMBRANE PROTEIN ALPHA-RELATED"/>
    <property type="match status" value="1"/>
</dbReference>
<proteinExistence type="predicted"/>
<dbReference type="EMBL" id="JADEWU010000041">
    <property type="protein sequence ID" value="MBE9144833.1"/>
    <property type="molecule type" value="Genomic_DNA"/>
</dbReference>
<evidence type="ECO:0000313" key="4">
    <source>
        <dbReference type="Proteomes" id="UP000640725"/>
    </source>
</evidence>
<dbReference type="Proteomes" id="UP000640725">
    <property type="component" value="Unassembled WGS sequence"/>
</dbReference>
<name>A0ABR9UEE9_9CYAN</name>